<dbReference type="InterPro" id="IPR000531">
    <property type="entry name" value="Beta-barrel_TonB"/>
</dbReference>
<gene>
    <name evidence="14" type="ORF">NV36_03425</name>
</gene>
<keyword evidence="6 11" id="KW-0798">TonB box</keyword>
<keyword evidence="8 14" id="KW-0675">Receptor</keyword>
<comment type="subcellular location">
    <subcellularLocation>
        <location evidence="1 10">Cell outer membrane</location>
        <topology evidence="1 10">Multi-pass membrane protein</topology>
    </subcellularLocation>
</comment>
<dbReference type="InterPro" id="IPR012910">
    <property type="entry name" value="Plug_dom"/>
</dbReference>
<reference evidence="14 15" key="1">
    <citation type="submission" date="2014-10" db="EMBL/GenBank/DDBJ databases">
        <title>Draft genome sequence of the proteorhodopsin-containing marine bacterium Dokdonia donghaensis.</title>
        <authorList>
            <person name="Gomez-Consarnau L."/>
            <person name="Gonzalez J.M."/>
            <person name="Riedel T."/>
            <person name="Jaenicke S."/>
            <person name="Wagner-Doebler I."/>
            <person name="Fuhrman J.A."/>
        </authorList>
    </citation>
    <scope>NUCLEOTIDE SEQUENCE [LARGE SCALE GENOMIC DNA]</scope>
    <source>
        <strain evidence="14 15">DSW-1</strain>
    </source>
</reference>
<dbReference type="KEGG" id="ddo:I597_1843"/>
<organism evidence="14 15">
    <name type="scientific">Dokdonia donghaensis DSW-1</name>
    <dbReference type="NCBI Taxonomy" id="1300343"/>
    <lineage>
        <taxon>Bacteria</taxon>
        <taxon>Pseudomonadati</taxon>
        <taxon>Bacteroidota</taxon>
        <taxon>Flavobacteriia</taxon>
        <taxon>Flavobacteriales</taxon>
        <taxon>Flavobacteriaceae</taxon>
        <taxon>Dokdonia</taxon>
    </lineage>
</organism>
<dbReference type="AlphaFoldDB" id="A0A0A2GRR4"/>
<evidence type="ECO:0000256" key="5">
    <source>
        <dbReference type="ARBA" id="ARBA00022729"/>
    </source>
</evidence>
<keyword evidence="2 10" id="KW-0813">Transport</keyword>
<dbReference type="GO" id="GO:0044718">
    <property type="term" value="P:siderophore transmembrane transport"/>
    <property type="evidence" value="ECO:0007669"/>
    <property type="project" value="TreeGrafter"/>
</dbReference>
<name>A0A0A2GRR4_9FLAO</name>
<dbReference type="GO" id="GO:0009279">
    <property type="term" value="C:cell outer membrane"/>
    <property type="evidence" value="ECO:0007669"/>
    <property type="project" value="UniProtKB-SubCell"/>
</dbReference>
<feature type="domain" description="TonB-dependent receptor plug" evidence="13">
    <location>
        <begin position="48"/>
        <end position="151"/>
    </location>
</feature>
<keyword evidence="9 10" id="KW-0998">Cell outer membrane</keyword>
<evidence type="ECO:0000256" key="6">
    <source>
        <dbReference type="ARBA" id="ARBA00023077"/>
    </source>
</evidence>
<comment type="similarity">
    <text evidence="10 11">Belongs to the TonB-dependent receptor family.</text>
</comment>
<evidence type="ECO:0000313" key="14">
    <source>
        <dbReference type="EMBL" id="KGO05984.1"/>
    </source>
</evidence>
<evidence type="ECO:0000256" key="7">
    <source>
        <dbReference type="ARBA" id="ARBA00023136"/>
    </source>
</evidence>
<feature type="domain" description="TonB-dependent receptor-like beta-barrel" evidence="12">
    <location>
        <begin position="202"/>
        <end position="669"/>
    </location>
</feature>
<keyword evidence="3 10" id="KW-1134">Transmembrane beta strand</keyword>
<evidence type="ECO:0000256" key="8">
    <source>
        <dbReference type="ARBA" id="ARBA00023170"/>
    </source>
</evidence>
<dbReference type="PROSITE" id="PS52016">
    <property type="entry name" value="TONB_DEPENDENT_REC_3"/>
    <property type="match status" value="1"/>
</dbReference>
<dbReference type="Gene3D" id="2.40.170.20">
    <property type="entry name" value="TonB-dependent receptor, beta-barrel domain"/>
    <property type="match status" value="1"/>
</dbReference>
<evidence type="ECO:0000259" key="13">
    <source>
        <dbReference type="Pfam" id="PF07715"/>
    </source>
</evidence>
<dbReference type="Pfam" id="PF00593">
    <property type="entry name" value="TonB_dep_Rec_b-barrel"/>
    <property type="match status" value="1"/>
</dbReference>
<dbReference type="OrthoDB" id="9764669at2"/>
<keyword evidence="4 10" id="KW-0812">Transmembrane</keyword>
<evidence type="ECO:0000256" key="1">
    <source>
        <dbReference type="ARBA" id="ARBA00004571"/>
    </source>
</evidence>
<accession>A0A0A2GRR4</accession>
<evidence type="ECO:0000256" key="11">
    <source>
        <dbReference type="RuleBase" id="RU003357"/>
    </source>
</evidence>
<evidence type="ECO:0000256" key="2">
    <source>
        <dbReference type="ARBA" id="ARBA00022448"/>
    </source>
</evidence>
<dbReference type="PANTHER" id="PTHR30069">
    <property type="entry name" value="TONB-DEPENDENT OUTER MEMBRANE RECEPTOR"/>
    <property type="match status" value="1"/>
</dbReference>
<evidence type="ECO:0000259" key="12">
    <source>
        <dbReference type="Pfam" id="PF00593"/>
    </source>
</evidence>
<dbReference type="Gene3D" id="2.170.130.10">
    <property type="entry name" value="TonB-dependent receptor, plug domain"/>
    <property type="match status" value="1"/>
</dbReference>
<dbReference type="Pfam" id="PF07715">
    <property type="entry name" value="Plug"/>
    <property type="match status" value="1"/>
</dbReference>
<evidence type="ECO:0000256" key="4">
    <source>
        <dbReference type="ARBA" id="ARBA00022692"/>
    </source>
</evidence>
<comment type="caution">
    <text evidence="14">The sequence shown here is derived from an EMBL/GenBank/DDBJ whole genome shotgun (WGS) entry which is preliminary data.</text>
</comment>
<dbReference type="CDD" id="cd01347">
    <property type="entry name" value="ligand_gated_channel"/>
    <property type="match status" value="1"/>
</dbReference>
<protein>
    <submittedName>
        <fullName evidence="14">TonB-dependent receptor</fullName>
    </submittedName>
</protein>
<keyword evidence="15" id="KW-1185">Reference proteome</keyword>
<dbReference type="PATRIC" id="fig|1300343.5.peg.1853"/>
<keyword evidence="7 10" id="KW-0472">Membrane</keyword>
<dbReference type="InterPro" id="IPR037066">
    <property type="entry name" value="Plug_dom_sf"/>
</dbReference>
<dbReference type="InterPro" id="IPR036942">
    <property type="entry name" value="Beta-barrel_TonB_sf"/>
</dbReference>
<dbReference type="GO" id="GO:0015344">
    <property type="term" value="F:siderophore uptake transmembrane transporter activity"/>
    <property type="evidence" value="ECO:0007669"/>
    <property type="project" value="TreeGrafter"/>
</dbReference>
<dbReference type="PANTHER" id="PTHR30069:SF29">
    <property type="entry name" value="HEMOGLOBIN AND HEMOGLOBIN-HAPTOGLOBIN-BINDING PROTEIN 1-RELATED"/>
    <property type="match status" value="1"/>
</dbReference>
<evidence type="ECO:0000313" key="15">
    <source>
        <dbReference type="Proteomes" id="UP000030140"/>
    </source>
</evidence>
<dbReference type="EMBL" id="JSAQ01000001">
    <property type="protein sequence ID" value="KGO05984.1"/>
    <property type="molecule type" value="Genomic_DNA"/>
</dbReference>
<dbReference type="InterPro" id="IPR039426">
    <property type="entry name" value="TonB-dep_rcpt-like"/>
</dbReference>
<evidence type="ECO:0000256" key="10">
    <source>
        <dbReference type="PROSITE-ProRule" id="PRU01360"/>
    </source>
</evidence>
<dbReference type="Proteomes" id="UP000030140">
    <property type="component" value="Unassembled WGS sequence"/>
</dbReference>
<evidence type="ECO:0000256" key="3">
    <source>
        <dbReference type="ARBA" id="ARBA00022452"/>
    </source>
</evidence>
<proteinExistence type="inferred from homology"/>
<sequence>MNPKTLVISLVLIITSQTLFSQEQPEAVTPEELEEVILTATRTKRQLSSLPLPATLISQKTIKQSGSLRLQEILNEQTGIITIADESGFEGVQIQGISSDYILILIDGVPLVGRSAGNFDLSRLTVGNIKQIEVVKGPSSSLYGSEALGGVINIITEKPPSEQLDGDVSYRIGSNTTQDVQASIKQGFEKLRYALFANRNSSNGYDLTPESEGQTVNPFVNYTVNGRVYYDFSDKLSLFGSARLYDQEQEAGLTVDNMSYEGDTDEREYNTHLKLDQKFDSPLTTTYELYYTNYQARELLQDPISAGVLSDNDFNQKLWRPEVRGNYAFAKAGSLTTGIGLQYDQLDRTFFDETVRFNSQYIYAQYDTTPLDKLNVIAGLRYDNHSEYSDQLSPKIALRYEATDAIAIKGSVGYGFKAPDFRQLYFDFTNAAVGYTVLGYNVALSKLQELQDQDQILDVLISQDDLSQPLAAESSVSYNLGVTYKKGKWNAELNGFRNDFKNLIDTRIIARKQNGQNVFSYANFDKVFTTGFELNATYTFSKKLRLSAGYQLLYAYNNTNREAVRDGQVFARDPETNQTVVIKEQDHFGLINRSRHNANAKLFYNIPSLDIAMNVRLLYRSKYAQFDTNGNNLIDRYDTSFVDGYLTANVAASKKFFKTMTLQVGANNLLDYTDSNIPTLPGIQGYASINYQF</sequence>
<dbReference type="RefSeq" id="WP_035325001.1">
    <property type="nucleotide sequence ID" value="NZ_CP015125.1"/>
</dbReference>
<evidence type="ECO:0000256" key="9">
    <source>
        <dbReference type="ARBA" id="ARBA00023237"/>
    </source>
</evidence>
<keyword evidence="5" id="KW-0732">Signal</keyword>
<dbReference type="SUPFAM" id="SSF56935">
    <property type="entry name" value="Porins"/>
    <property type="match status" value="1"/>
</dbReference>